<sequence>MFSGSCKPTDDDYQKALLFVRRNEVADALHWLLLNSGEYSDVTFSTENLQQYTPGLPLVLVEYFAKDTNRTAEGVSVHDDLKEDGVEDGQCVFTVHGIVGEDLNQLSTDRLKAIAVKHLDDGGKFMCTSHAANPESIWNNPHLYGKMFPWLFPYGMGCVGSTKLGSSVLSEEAHKKFLLLYHDKRFQMDLSFPFVAFSHEQIKQGTTQSFLLANSNKIDDISARLLTVDKNELQTLASNMANGKFVKPTTDSERQCFALLRDLEQGSKKTKGSISSKKEMQREIWSLTTHIGGPSWYFTLTPCDYKHPLCIYYADTNDVFDVPLRTSTERRLALSNNPAAGARFFHFMVTLFLDVVIGDVVDNVGILGPTAAYYCTVEQQGRLTLHLHGIAFTKEKLSPLEIKAKLMDTASDFQQKLLAYLESVCVDKQYSTSTNPASSEDVPEINGKRLEFLSGHPLCKTHFVGRSRDWKKTVPNFTGGPLPRRDKEDREFYCCTMLVFFQPWRTGEELKLPGQLWHDAFTEYKFSERHDLYMKNMNLRYECLDARDNYRAQLLAGNQTVLPPSISSSDLLFTQSAAETIGDMPDSDETDDFPDAIVLYDPETAMVKGRKWLARERGMQVMQDILTECGWMSALTTQTSKADIEMVPKDVPQRPAQSWSIAVQIMCQELLLKQRDEYGRPNDDGKKTSTARYKPNVVEICDKYFFEKHEIDYGSIRFLCNQYAMTTV</sequence>
<proteinExistence type="predicted"/>
<name>A0A8H5CMR9_9AGAR</name>
<feature type="domain" description="DUF6570" evidence="2">
    <location>
        <begin position="2"/>
        <end position="50"/>
    </location>
</feature>
<dbReference type="Pfam" id="PF14214">
    <property type="entry name" value="Helitron_like_N"/>
    <property type="match status" value="1"/>
</dbReference>
<dbReference type="InterPro" id="IPR046700">
    <property type="entry name" value="DUF6570"/>
</dbReference>
<evidence type="ECO:0000259" key="2">
    <source>
        <dbReference type="Pfam" id="PF20209"/>
    </source>
</evidence>
<organism evidence="3 4">
    <name type="scientific">Collybiopsis confluens</name>
    <dbReference type="NCBI Taxonomy" id="2823264"/>
    <lineage>
        <taxon>Eukaryota</taxon>
        <taxon>Fungi</taxon>
        <taxon>Dikarya</taxon>
        <taxon>Basidiomycota</taxon>
        <taxon>Agaricomycotina</taxon>
        <taxon>Agaricomycetes</taxon>
        <taxon>Agaricomycetidae</taxon>
        <taxon>Agaricales</taxon>
        <taxon>Marasmiineae</taxon>
        <taxon>Omphalotaceae</taxon>
        <taxon>Collybiopsis</taxon>
    </lineage>
</organism>
<feature type="domain" description="Helitron helicase-like" evidence="1">
    <location>
        <begin position="175"/>
        <end position="390"/>
    </location>
</feature>
<comment type="caution">
    <text evidence="3">The sequence shown here is derived from an EMBL/GenBank/DDBJ whole genome shotgun (WGS) entry which is preliminary data.</text>
</comment>
<dbReference type="AlphaFoldDB" id="A0A8H5CMR9"/>
<dbReference type="InterPro" id="IPR025476">
    <property type="entry name" value="Helitron_helicase-like"/>
</dbReference>
<evidence type="ECO:0000313" key="4">
    <source>
        <dbReference type="Proteomes" id="UP000518752"/>
    </source>
</evidence>
<dbReference type="Pfam" id="PF20209">
    <property type="entry name" value="DUF6570"/>
    <property type="match status" value="1"/>
</dbReference>
<protein>
    <recommendedName>
        <fullName evidence="5">Helitron helicase-like domain-containing protein</fullName>
    </recommendedName>
</protein>
<keyword evidence="4" id="KW-1185">Reference proteome</keyword>
<reference evidence="3 4" key="1">
    <citation type="journal article" date="2020" name="ISME J.">
        <title>Uncovering the hidden diversity of litter-decomposition mechanisms in mushroom-forming fungi.</title>
        <authorList>
            <person name="Floudas D."/>
            <person name="Bentzer J."/>
            <person name="Ahren D."/>
            <person name="Johansson T."/>
            <person name="Persson P."/>
            <person name="Tunlid A."/>
        </authorList>
    </citation>
    <scope>NUCLEOTIDE SEQUENCE [LARGE SCALE GENOMIC DNA]</scope>
    <source>
        <strain evidence="3 4">CBS 406.79</strain>
    </source>
</reference>
<accession>A0A8H5CMR9</accession>
<dbReference type="EMBL" id="JAACJN010000399">
    <property type="protein sequence ID" value="KAF5344629.1"/>
    <property type="molecule type" value="Genomic_DNA"/>
</dbReference>
<evidence type="ECO:0008006" key="5">
    <source>
        <dbReference type="Google" id="ProtNLM"/>
    </source>
</evidence>
<evidence type="ECO:0000313" key="3">
    <source>
        <dbReference type="EMBL" id="KAF5344629.1"/>
    </source>
</evidence>
<dbReference type="Proteomes" id="UP000518752">
    <property type="component" value="Unassembled WGS sequence"/>
</dbReference>
<gene>
    <name evidence="3" type="ORF">D9757_013899</name>
</gene>
<dbReference type="OrthoDB" id="3254930at2759"/>
<evidence type="ECO:0000259" key="1">
    <source>
        <dbReference type="Pfam" id="PF14214"/>
    </source>
</evidence>